<keyword evidence="1" id="KW-0479">Metal-binding</keyword>
<accession>A0A9P8QF35</accession>
<dbReference type="Pfam" id="PF00320">
    <property type="entry name" value="GATA"/>
    <property type="match status" value="1"/>
</dbReference>
<feature type="region of interest" description="Disordered" evidence="7">
    <location>
        <begin position="68"/>
        <end position="198"/>
    </location>
</feature>
<dbReference type="CDD" id="cd00202">
    <property type="entry name" value="ZnF_GATA"/>
    <property type="match status" value="1"/>
</dbReference>
<evidence type="ECO:0000256" key="5">
    <source>
        <dbReference type="ARBA" id="ARBA00023163"/>
    </source>
</evidence>
<keyword evidence="10" id="KW-1185">Reference proteome</keyword>
<feature type="domain" description="GATA-type" evidence="8">
    <location>
        <begin position="261"/>
        <end position="296"/>
    </location>
</feature>
<evidence type="ECO:0000313" key="9">
    <source>
        <dbReference type="EMBL" id="KAH3688124.1"/>
    </source>
</evidence>
<dbReference type="SUPFAM" id="SSF57716">
    <property type="entry name" value="Glucocorticoid receptor-like (DNA-binding domain)"/>
    <property type="match status" value="1"/>
</dbReference>
<evidence type="ECO:0000256" key="4">
    <source>
        <dbReference type="ARBA" id="ARBA00023015"/>
    </source>
</evidence>
<dbReference type="PANTHER" id="PTHR47172">
    <property type="entry name" value="OS01G0976800 PROTEIN"/>
    <property type="match status" value="1"/>
</dbReference>
<dbReference type="Gene3D" id="3.30.50.10">
    <property type="entry name" value="Erythroid Transcription Factor GATA-1, subunit A"/>
    <property type="match status" value="1"/>
</dbReference>
<evidence type="ECO:0000256" key="7">
    <source>
        <dbReference type="SAM" id="MobiDB-lite"/>
    </source>
</evidence>
<name>A0A9P8QF35_WICPI</name>
<dbReference type="OrthoDB" id="2162994at2759"/>
<dbReference type="GO" id="GO:0006355">
    <property type="term" value="P:regulation of DNA-templated transcription"/>
    <property type="evidence" value="ECO:0007669"/>
    <property type="project" value="InterPro"/>
</dbReference>
<evidence type="ECO:0000256" key="3">
    <source>
        <dbReference type="ARBA" id="ARBA00022833"/>
    </source>
</evidence>
<proteinExistence type="predicted"/>
<comment type="caution">
    <text evidence="9">The sequence shown here is derived from an EMBL/GenBank/DDBJ whole genome shotgun (WGS) entry which is preliminary data.</text>
</comment>
<dbReference type="SMART" id="SM00401">
    <property type="entry name" value="ZnF_GATA"/>
    <property type="match status" value="1"/>
</dbReference>
<protein>
    <recommendedName>
        <fullName evidence="8">GATA-type domain-containing protein</fullName>
    </recommendedName>
</protein>
<keyword evidence="2 6" id="KW-0863">Zinc-finger</keyword>
<feature type="region of interest" description="Disordered" evidence="7">
    <location>
        <begin position="395"/>
        <end position="454"/>
    </location>
</feature>
<reference evidence="9" key="2">
    <citation type="submission" date="2021-01" db="EMBL/GenBank/DDBJ databases">
        <authorList>
            <person name="Schikora-Tamarit M.A."/>
        </authorList>
    </citation>
    <scope>NUCLEOTIDE SEQUENCE</scope>
    <source>
        <strain evidence="9">CBS2887</strain>
    </source>
</reference>
<keyword evidence="3" id="KW-0862">Zinc</keyword>
<dbReference type="PROSITE" id="PS50114">
    <property type="entry name" value="GATA_ZN_FINGER_2"/>
    <property type="match status" value="1"/>
</dbReference>
<sequence>MSSTLVSDASANKVKLPSISMLTNTGSPSDAHLLSPINPVKSDGQQEANIMEQTADIFLIAHQQEEQRRMQSLQVENQQQSGEEQKSKQEQHVRMEYGTQHQQHYLPAPPSSGYQTPPVPMTKAPYPDRNSYTHQPPNPQYPQTPQYTVSHPQPVLPPPQHYLAPATPYQRTSPPPTGYPQYHLQPHQQTPPGYLQQHSSYYPQAQYPSYYQAPVNSPRVENYNPSIHLSPRYLALQYNRQKITKPNSSRSSPSNIRFKAQKRQLYCQRCGITETPEWRKGPNGARTLCNACGLYHAKVLKKEGPEAAREIINNFRVFKKKPDVPVSIEAAMETRKANTPVSVSSLHNSRVLPSVYHEGTDASRIVHAPHTAYEVNHNPYYSRHVQAQATYDTSSYTSASSSSSSSSSSSYVAPLSHSPVHVGSRTDPAAQTNVILPPSGQIPGYNMPPLRTPF</sequence>
<dbReference type="GO" id="GO:0043565">
    <property type="term" value="F:sequence-specific DNA binding"/>
    <property type="evidence" value="ECO:0007669"/>
    <property type="project" value="InterPro"/>
</dbReference>
<evidence type="ECO:0000256" key="1">
    <source>
        <dbReference type="ARBA" id="ARBA00022723"/>
    </source>
</evidence>
<dbReference type="Proteomes" id="UP000774326">
    <property type="component" value="Unassembled WGS sequence"/>
</dbReference>
<organism evidence="9 10">
    <name type="scientific">Wickerhamomyces pijperi</name>
    <name type="common">Yeast</name>
    <name type="synonym">Pichia pijperi</name>
    <dbReference type="NCBI Taxonomy" id="599730"/>
    <lineage>
        <taxon>Eukaryota</taxon>
        <taxon>Fungi</taxon>
        <taxon>Dikarya</taxon>
        <taxon>Ascomycota</taxon>
        <taxon>Saccharomycotina</taxon>
        <taxon>Saccharomycetes</taxon>
        <taxon>Phaffomycetales</taxon>
        <taxon>Wickerhamomycetaceae</taxon>
        <taxon>Wickerhamomyces</taxon>
    </lineage>
</organism>
<keyword evidence="4" id="KW-0805">Transcription regulation</keyword>
<evidence type="ECO:0000313" key="10">
    <source>
        <dbReference type="Proteomes" id="UP000774326"/>
    </source>
</evidence>
<dbReference type="InterPro" id="IPR000679">
    <property type="entry name" value="Znf_GATA"/>
</dbReference>
<feature type="region of interest" description="Disordered" evidence="7">
    <location>
        <begin position="23"/>
        <end position="42"/>
    </location>
</feature>
<evidence type="ECO:0000256" key="2">
    <source>
        <dbReference type="ARBA" id="ARBA00022771"/>
    </source>
</evidence>
<dbReference type="PANTHER" id="PTHR47172:SF24">
    <property type="entry name" value="GATA ZINC FINGER DOMAIN-CONTAINING PROTEIN 14-RELATED"/>
    <property type="match status" value="1"/>
</dbReference>
<dbReference type="AlphaFoldDB" id="A0A9P8QF35"/>
<feature type="compositionally biased region" description="Basic and acidic residues" evidence="7">
    <location>
        <begin position="83"/>
        <end position="95"/>
    </location>
</feature>
<reference evidence="9" key="1">
    <citation type="journal article" date="2021" name="Open Biol.">
        <title>Shared evolutionary footprints suggest mitochondrial oxidative damage underlies multiple complex I losses in fungi.</title>
        <authorList>
            <person name="Schikora-Tamarit M.A."/>
            <person name="Marcet-Houben M."/>
            <person name="Nosek J."/>
            <person name="Gabaldon T."/>
        </authorList>
    </citation>
    <scope>NUCLEOTIDE SEQUENCE</scope>
    <source>
        <strain evidence="9">CBS2887</strain>
    </source>
</reference>
<evidence type="ECO:0000259" key="8">
    <source>
        <dbReference type="PROSITE" id="PS50114"/>
    </source>
</evidence>
<dbReference type="GO" id="GO:0008270">
    <property type="term" value="F:zinc ion binding"/>
    <property type="evidence" value="ECO:0007669"/>
    <property type="project" value="UniProtKB-KW"/>
</dbReference>
<dbReference type="EMBL" id="JAEUBG010000519">
    <property type="protein sequence ID" value="KAH3688124.1"/>
    <property type="molecule type" value="Genomic_DNA"/>
</dbReference>
<keyword evidence="5" id="KW-0804">Transcription</keyword>
<evidence type="ECO:0000256" key="6">
    <source>
        <dbReference type="PROSITE-ProRule" id="PRU00094"/>
    </source>
</evidence>
<feature type="compositionally biased region" description="Low complexity" evidence="7">
    <location>
        <begin position="395"/>
        <end position="411"/>
    </location>
</feature>
<gene>
    <name evidence="9" type="ORF">WICPIJ_000895</name>
</gene>
<dbReference type="InterPro" id="IPR013088">
    <property type="entry name" value="Znf_NHR/GATA"/>
</dbReference>